<comment type="caution">
    <text evidence="4">The sequence shown here is derived from an EMBL/GenBank/DDBJ whole genome shotgun (WGS) entry which is preliminary data.</text>
</comment>
<dbReference type="Proteomes" id="UP001633002">
    <property type="component" value="Unassembled WGS sequence"/>
</dbReference>
<dbReference type="SUPFAM" id="SSF57756">
    <property type="entry name" value="Retrovirus zinc finger-like domains"/>
    <property type="match status" value="1"/>
</dbReference>
<feature type="compositionally biased region" description="Polar residues" evidence="2">
    <location>
        <begin position="388"/>
        <end position="399"/>
    </location>
</feature>
<evidence type="ECO:0000313" key="4">
    <source>
        <dbReference type="EMBL" id="KAL3677536.1"/>
    </source>
</evidence>
<name>A0ABD3GG12_9MARC</name>
<dbReference type="Pfam" id="PF00098">
    <property type="entry name" value="zf-CCHC"/>
    <property type="match status" value="1"/>
</dbReference>
<sequence length="617" mass="67558">MSMSLGERIRASLEQALTKGKGEDSQDGGTGASSSSGAILSNRGVESAQATRISNSGKNVAAAQSQSQSSSSRGGPATGNATEEIHFPPLVSTATPERNRSVDNANLELSVDPNWGVKVQDDELQRVIEEINRIASLGDFSDAKILTLDEEDHRILKVRLDQLRTASLILQTPDSLPTRDALETWLEWSVVQEFKVTLAQLRVLGRGIFLLVLTNQDERDRLLKESPLDFDGFPAILSPWTPDYNPRHARVQRVATWVELPMVDPLIEPLCDKMLAQIGQLTFRTMTRGHNKYPNVRGCVMVEEGREKPTKLAFQCAWGGMIVQEVKYQDVPNACFRCKNTGHMAKDCPNAAVNGNWRTPHDQNRTNGRWNKPRIITLSEIHGDSGEPSPTGNARNNNFIEVKPSRSGRKPSQKMDSPVEQERPILETVGDQGRNETQVDPEDALMTSDDFTRREMGLETVLSPIGNWADAVEIEMGGQSTRGTKGRGEEDPNHTPDRGNKSKKRTPIPGYQKVESFTELGVQKEARERAEKLASTVQTLNWALGLGEPPDGVGGISRRTLFPTTGGGRGKEKGGNPHEGGAAQPRMNAGDGQAGGVSMESQPQHKTNFSTYTCPGT</sequence>
<evidence type="ECO:0000256" key="2">
    <source>
        <dbReference type="SAM" id="MobiDB-lite"/>
    </source>
</evidence>
<feature type="region of interest" description="Disordered" evidence="2">
    <location>
        <begin position="477"/>
        <end position="509"/>
    </location>
</feature>
<gene>
    <name evidence="4" type="ORF">R1sor_027484</name>
</gene>
<feature type="region of interest" description="Disordered" evidence="2">
    <location>
        <begin position="554"/>
        <end position="617"/>
    </location>
</feature>
<evidence type="ECO:0000313" key="5">
    <source>
        <dbReference type="Proteomes" id="UP001633002"/>
    </source>
</evidence>
<dbReference type="PROSITE" id="PS50158">
    <property type="entry name" value="ZF_CCHC"/>
    <property type="match status" value="1"/>
</dbReference>
<evidence type="ECO:0000259" key="3">
    <source>
        <dbReference type="PROSITE" id="PS50158"/>
    </source>
</evidence>
<proteinExistence type="predicted"/>
<dbReference type="InterPro" id="IPR001878">
    <property type="entry name" value="Znf_CCHC"/>
</dbReference>
<dbReference type="GO" id="GO:0008270">
    <property type="term" value="F:zinc ion binding"/>
    <property type="evidence" value="ECO:0007669"/>
    <property type="project" value="UniProtKB-KW"/>
</dbReference>
<keyword evidence="1" id="KW-0863">Zinc-finger</keyword>
<reference evidence="4 5" key="1">
    <citation type="submission" date="2024-09" db="EMBL/GenBank/DDBJ databases">
        <title>Chromosome-scale assembly of Riccia sorocarpa.</title>
        <authorList>
            <person name="Paukszto L."/>
        </authorList>
    </citation>
    <scope>NUCLEOTIDE SEQUENCE [LARGE SCALE GENOMIC DNA]</scope>
    <source>
        <strain evidence="4">LP-2024</strain>
        <tissue evidence="4">Aerial parts of the thallus</tissue>
    </source>
</reference>
<feature type="compositionally biased region" description="Basic and acidic residues" evidence="2">
    <location>
        <begin position="486"/>
        <end position="500"/>
    </location>
</feature>
<accession>A0ABD3GG12</accession>
<dbReference type="EMBL" id="JBJQOH010000008">
    <property type="protein sequence ID" value="KAL3677536.1"/>
    <property type="molecule type" value="Genomic_DNA"/>
</dbReference>
<dbReference type="InterPro" id="IPR036875">
    <property type="entry name" value="Znf_CCHC_sf"/>
</dbReference>
<dbReference type="PANTHER" id="PTHR31286:SF180">
    <property type="entry name" value="OS10G0362600 PROTEIN"/>
    <property type="match status" value="1"/>
</dbReference>
<keyword evidence="1" id="KW-0862">Zinc</keyword>
<feature type="region of interest" description="Disordered" evidence="2">
    <location>
        <begin position="381"/>
        <end position="445"/>
    </location>
</feature>
<feature type="compositionally biased region" description="Polar residues" evidence="2">
    <location>
        <begin position="599"/>
        <end position="617"/>
    </location>
</feature>
<dbReference type="Gene3D" id="4.10.60.10">
    <property type="entry name" value="Zinc finger, CCHC-type"/>
    <property type="match status" value="1"/>
</dbReference>
<dbReference type="SMART" id="SM00343">
    <property type="entry name" value="ZnF_C2HC"/>
    <property type="match status" value="1"/>
</dbReference>
<keyword evidence="5" id="KW-1185">Reference proteome</keyword>
<feature type="compositionally biased region" description="Low complexity" evidence="2">
    <location>
        <begin position="61"/>
        <end position="72"/>
    </location>
</feature>
<protein>
    <recommendedName>
        <fullName evidence="3">CCHC-type domain-containing protein</fullName>
    </recommendedName>
</protein>
<dbReference type="PANTHER" id="PTHR31286">
    <property type="entry name" value="GLYCINE-RICH CELL WALL STRUCTURAL PROTEIN 1.8-LIKE"/>
    <property type="match status" value="1"/>
</dbReference>
<dbReference type="AlphaFoldDB" id="A0ABD3GG12"/>
<keyword evidence="1" id="KW-0479">Metal-binding</keyword>
<organism evidence="4 5">
    <name type="scientific">Riccia sorocarpa</name>
    <dbReference type="NCBI Taxonomy" id="122646"/>
    <lineage>
        <taxon>Eukaryota</taxon>
        <taxon>Viridiplantae</taxon>
        <taxon>Streptophyta</taxon>
        <taxon>Embryophyta</taxon>
        <taxon>Marchantiophyta</taxon>
        <taxon>Marchantiopsida</taxon>
        <taxon>Marchantiidae</taxon>
        <taxon>Marchantiales</taxon>
        <taxon>Ricciaceae</taxon>
        <taxon>Riccia</taxon>
    </lineage>
</organism>
<feature type="compositionally biased region" description="Polar residues" evidence="2">
    <location>
        <begin position="48"/>
        <end position="58"/>
    </location>
</feature>
<evidence type="ECO:0000256" key="1">
    <source>
        <dbReference type="PROSITE-ProRule" id="PRU00047"/>
    </source>
</evidence>
<feature type="domain" description="CCHC-type" evidence="3">
    <location>
        <begin position="335"/>
        <end position="350"/>
    </location>
</feature>
<dbReference type="InterPro" id="IPR040256">
    <property type="entry name" value="At4g02000-like"/>
</dbReference>
<feature type="region of interest" description="Disordered" evidence="2">
    <location>
        <begin position="1"/>
        <end position="98"/>
    </location>
</feature>